<sequence length="56" mass="6675">MELGDVFDDEKMLESNVELLEMPPKPFHQLPLEALWRFIAMRTLMISQAHHWILLL</sequence>
<evidence type="ECO:0000313" key="1">
    <source>
        <dbReference type="EMBL" id="MBA0733518.1"/>
    </source>
</evidence>
<reference evidence="1 2" key="1">
    <citation type="journal article" date="2019" name="Genome Biol. Evol.">
        <title>Insights into the evolution of the New World diploid cottons (Gossypium, subgenus Houzingenia) based on genome sequencing.</title>
        <authorList>
            <person name="Grover C.E."/>
            <person name="Arick M.A. 2nd"/>
            <person name="Thrash A."/>
            <person name="Conover J.L."/>
            <person name="Sanders W.S."/>
            <person name="Peterson D.G."/>
            <person name="Frelichowski J.E."/>
            <person name="Scheffler J.A."/>
            <person name="Scheffler B.E."/>
            <person name="Wendel J.F."/>
        </authorList>
    </citation>
    <scope>NUCLEOTIDE SEQUENCE [LARGE SCALE GENOMIC DNA]</scope>
    <source>
        <strain evidence="1">5</strain>
        <tissue evidence="1">Leaf</tissue>
    </source>
</reference>
<organism evidence="1 2">
    <name type="scientific">Gossypium gossypioides</name>
    <name type="common">Mexican cotton</name>
    <name type="synonym">Selera gossypioides</name>
    <dbReference type="NCBI Taxonomy" id="34282"/>
    <lineage>
        <taxon>Eukaryota</taxon>
        <taxon>Viridiplantae</taxon>
        <taxon>Streptophyta</taxon>
        <taxon>Embryophyta</taxon>
        <taxon>Tracheophyta</taxon>
        <taxon>Spermatophyta</taxon>
        <taxon>Magnoliopsida</taxon>
        <taxon>eudicotyledons</taxon>
        <taxon>Gunneridae</taxon>
        <taxon>Pentapetalae</taxon>
        <taxon>rosids</taxon>
        <taxon>malvids</taxon>
        <taxon>Malvales</taxon>
        <taxon>Malvaceae</taxon>
        <taxon>Malvoideae</taxon>
        <taxon>Gossypium</taxon>
    </lineage>
</organism>
<dbReference type="EMBL" id="JABEZY010000002">
    <property type="protein sequence ID" value="MBA0733518.1"/>
    <property type="molecule type" value="Genomic_DNA"/>
</dbReference>
<name>A0A7J9BB66_GOSGO</name>
<dbReference type="Proteomes" id="UP000593579">
    <property type="component" value="Unassembled WGS sequence"/>
</dbReference>
<protein>
    <submittedName>
        <fullName evidence="1">Uncharacterized protein</fullName>
    </submittedName>
</protein>
<keyword evidence="2" id="KW-1185">Reference proteome</keyword>
<gene>
    <name evidence="1" type="ORF">Gogos_017524</name>
</gene>
<accession>A0A7J9BB66</accession>
<dbReference type="AlphaFoldDB" id="A0A7J9BB66"/>
<comment type="caution">
    <text evidence="1">The sequence shown here is derived from an EMBL/GenBank/DDBJ whole genome shotgun (WGS) entry which is preliminary data.</text>
</comment>
<dbReference type="OrthoDB" id="544400at2759"/>
<evidence type="ECO:0000313" key="2">
    <source>
        <dbReference type="Proteomes" id="UP000593579"/>
    </source>
</evidence>
<proteinExistence type="predicted"/>